<dbReference type="GO" id="GO:0046872">
    <property type="term" value="F:metal ion binding"/>
    <property type="evidence" value="ECO:0007669"/>
    <property type="project" value="UniProtKB-KW"/>
</dbReference>
<dbReference type="InterPro" id="IPR051190">
    <property type="entry name" value="Baculoviral_IAP"/>
</dbReference>
<dbReference type="Pfam" id="PF00653">
    <property type="entry name" value="BIR"/>
    <property type="match status" value="1"/>
</dbReference>
<keyword evidence="2" id="KW-0862">Zinc</keyword>
<dbReference type="PROSITE" id="PS50143">
    <property type="entry name" value="BIR_REPEAT_2"/>
    <property type="match status" value="1"/>
</dbReference>
<dbReference type="Proteomes" id="UP000046392">
    <property type="component" value="Unplaced"/>
</dbReference>
<dbReference type="SUPFAM" id="SSF57924">
    <property type="entry name" value="Inhibitor of apoptosis (IAP) repeat"/>
    <property type="match status" value="1"/>
</dbReference>
<dbReference type="PANTHER" id="PTHR46771">
    <property type="entry name" value="DETERIN"/>
    <property type="match status" value="1"/>
</dbReference>
<evidence type="ECO:0000256" key="1">
    <source>
        <dbReference type="ARBA" id="ARBA00022723"/>
    </source>
</evidence>
<evidence type="ECO:0000256" key="2">
    <source>
        <dbReference type="ARBA" id="ARBA00022833"/>
    </source>
</evidence>
<dbReference type="InterPro" id="IPR001370">
    <property type="entry name" value="BIR_rpt"/>
</dbReference>
<sequence length="247" mass="28225">MFMSVFKNKASKTIYQYGSSKEVVNENNNCGNNQLLGNHNQQKFTISIDDYIHQPQIQKVSLQMNGTSELLQSPLDNKKIPPNTLSVPPKMSRNHFSDIVNLASFTDSNVTDLLLTKNRLKTFKEWPFDDLKGSRCTSLELAKAGFIMTMKEKSIPSAKCICCLKDLMWEKDDKPLNEHLRKMPSCRLAKTIYRKKEIDITVKDVVGILSMREVALAVDNQLTEDIRMIESGLEYNQNLVDKISKRC</sequence>
<protein>
    <submittedName>
        <fullName evidence="4">Inhibitor of apoptosis protein</fullName>
    </submittedName>
</protein>
<evidence type="ECO:0000313" key="3">
    <source>
        <dbReference type="Proteomes" id="UP000046392"/>
    </source>
</evidence>
<dbReference type="SMART" id="SM00238">
    <property type="entry name" value="BIR"/>
    <property type="match status" value="1"/>
</dbReference>
<keyword evidence="1" id="KW-0479">Metal-binding</keyword>
<organism evidence="3 4">
    <name type="scientific">Strongyloides papillosus</name>
    <name type="common">Intestinal threadworm</name>
    <dbReference type="NCBI Taxonomy" id="174720"/>
    <lineage>
        <taxon>Eukaryota</taxon>
        <taxon>Metazoa</taxon>
        <taxon>Ecdysozoa</taxon>
        <taxon>Nematoda</taxon>
        <taxon>Chromadorea</taxon>
        <taxon>Rhabditida</taxon>
        <taxon>Tylenchina</taxon>
        <taxon>Panagrolaimomorpha</taxon>
        <taxon>Strongyloidoidea</taxon>
        <taxon>Strongyloididae</taxon>
        <taxon>Strongyloides</taxon>
    </lineage>
</organism>
<evidence type="ECO:0000313" key="4">
    <source>
        <dbReference type="WBParaSite" id="SPAL_0001382300.1"/>
    </source>
</evidence>
<accession>A0A0N5C7A9</accession>
<dbReference type="STRING" id="174720.A0A0N5C7A9"/>
<dbReference type="PANTHER" id="PTHR46771:SF5">
    <property type="entry name" value="DETERIN"/>
    <property type="match status" value="1"/>
</dbReference>
<dbReference type="WBParaSite" id="SPAL_0001382300.1">
    <property type="protein sequence ID" value="SPAL_0001382300.1"/>
    <property type="gene ID" value="SPAL_0001382300"/>
</dbReference>
<dbReference type="Gene3D" id="1.10.1170.10">
    <property type="entry name" value="Inhibitor Of Apoptosis Protein (2mihbC-IAP-1), Chain A"/>
    <property type="match status" value="1"/>
</dbReference>
<dbReference type="AlphaFoldDB" id="A0A0N5C7A9"/>
<name>A0A0N5C7A9_STREA</name>
<proteinExistence type="predicted"/>
<keyword evidence="3" id="KW-1185">Reference proteome</keyword>
<reference evidence="4" key="1">
    <citation type="submission" date="2017-02" db="UniProtKB">
        <authorList>
            <consortium name="WormBaseParasite"/>
        </authorList>
    </citation>
    <scope>IDENTIFICATION</scope>
</reference>